<dbReference type="KEGG" id="spir:CWM47_05475"/>
<protein>
    <submittedName>
        <fullName evidence="2">Uncharacterized protein</fullName>
    </submittedName>
</protein>
<dbReference type="Proteomes" id="UP000232883">
    <property type="component" value="Chromosome"/>
</dbReference>
<evidence type="ECO:0000313" key="2">
    <source>
        <dbReference type="EMBL" id="AUD01308.1"/>
    </source>
</evidence>
<evidence type="ECO:0000256" key="1">
    <source>
        <dbReference type="SAM" id="Phobius"/>
    </source>
</evidence>
<sequence length="64" mass="6790">MNETVMKHSFDTKTTGFTSHPAATPQLADIALPILLILVSFFTSVFSAQGQITQAVTSSQASTC</sequence>
<dbReference type="AlphaFoldDB" id="A0A2K8YUS0"/>
<dbReference type="EMBL" id="CP025096">
    <property type="protein sequence ID" value="AUD01308.1"/>
    <property type="molecule type" value="Genomic_DNA"/>
</dbReference>
<keyword evidence="1" id="KW-0472">Membrane</keyword>
<gene>
    <name evidence="2" type="ORF">CWM47_05475</name>
</gene>
<reference evidence="2 3" key="1">
    <citation type="submission" date="2017-11" db="EMBL/GenBank/DDBJ databases">
        <title>Taxonomic description and genome sequences of Spirosoma HA7 sp. nov., isolated from pollen microhabitat of Corylus avellana.</title>
        <authorList>
            <person name="Ambika Manirajan B."/>
            <person name="Suarez C."/>
            <person name="Ratering S."/>
            <person name="Geissler-Plaum R."/>
            <person name="Cardinale M."/>
            <person name="Sylvia S."/>
        </authorList>
    </citation>
    <scope>NUCLEOTIDE SEQUENCE [LARGE SCALE GENOMIC DNA]</scope>
    <source>
        <strain evidence="2 3">HA7</strain>
    </source>
</reference>
<organism evidence="2 3">
    <name type="scientific">Spirosoma pollinicola</name>
    <dbReference type="NCBI Taxonomy" id="2057025"/>
    <lineage>
        <taxon>Bacteria</taxon>
        <taxon>Pseudomonadati</taxon>
        <taxon>Bacteroidota</taxon>
        <taxon>Cytophagia</taxon>
        <taxon>Cytophagales</taxon>
        <taxon>Cytophagaceae</taxon>
        <taxon>Spirosoma</taxon>
    </lineage>
</organism>
<keyword evidence="1" id="KW-1133">Transmembrane helix</keyword>
<proteinExistence type="predicted"/>
<keyword evidence="1" id="KW-0812">Transmembrane</keyword>
<evidence type="ECO:0000313" key="3">
    <source>
        <dbReference type="Proteomes" id="UP000232883"/>
    </source>
</evidence>
<feature type="transmembrane region" description="Helical" evidence="1">
    <location>
        <begin position="30"/>
        <end position="48"/>
    </location>
</feature>
<name>A0A2K8YUS0_9BACT</name>
<accession>A0A2K8YUS0</accession>
<keyword evidence="3" id="KW-1185">Reference proteome</keyword>